<evidence type="ECO:0000313" key="2">
    <source>
        <dbReference type="EMBL" id="MFC3227060.1"/>
    </source>
</evidence>
<evidence type="ECO:0000256" key="1">
    <source>
        <dbReference type="SAM" id="Phobius"/>
    </source>
</evidence>
<sequence>MTSHDRPTSAAASERARTNLRRVLFVDAASSAAAGLVLAVLPQSLAPLIFPDGGTMLGLDTAGWLLVTGLAFLVFAASVAAAAAPVRPHRGAVATIVGANLAFVAGCGLLLLFGGGGISWAGWILVLLTIDMVAVYAWLEFRYQRASQARMGTVAAGQPVDAIRV</sequence>
<accession>A0ABV7KXL8</accession>
<keyword evidence="1" id="KW-0472">Membrane</keyword>
<feature type="transmembrane region" description="Helical" evidence="1">
    <location>
        <begin position="62"/>
        <end position="84"/>
    </location>
</feature>
<keyword evidence="1" id="KW-1133">Transmembrane helix</keyword>
<organism evidence="2 3">
    <name type="scientific">Marinibaculum pumilum</name>
    <dbReference type="NCBI Taxonomy" id="1766165"/>
    <lineage>
        <taxon>Bacteria</taxon>
        <taxon>Pseudomonadati</taxon>
        <taxon>Pseudomonadota</taxon>
        <taxon>Alphaproteobacteria</taxon>
        <taxon>Rhodospirillales</taxon>
        <taxon>Rhodospirillaceae</taxon>
        <taxon>Marinibaculum</taxon>
    </lineage>
</organism>
<dbReference type="Proteomes" id="UP001595528">
    <property type="component" value="Unassembled WGS sequence"/>
</dbReference>
<gene>
    <name evidence="2" type="ORF">ACFOGJ_07460</name>
</gene>
<reference evidence="3" key="1">
    <citation type="journal article" date="2019" name="Int. J. Syst. Evol. Microbiol.">
        <title>The Global Catalogue of Microorganisms (GCM) 10K type strain sequencing project: providing services to taxonomists for standard genome sequencing and annotation.</title>
        <authorList>
            <consortium name="The Broad Institute Genomics Platform"/>
            <consortium name="The Broad Institute Genome Sequencing Center for Infectious Disease"/>
            <person name="Wu L."/>
            <person name="Ma J."/>
        </authorList>
    </citation>
    <scope>NUCLEOTIDE SEQUENCE [LARGE SCALE GENOMIC DNA]</scope>
    <source>
        <strain evidence="3">KCTC 42964</strain>
    </source>
</reference>
<name>A0ABV7KXL8_9PROT</name>
<keyword evidence="3" id="KW-1185">Reference proteome</keyword>
<feature type="transmembrane region" description="Helical" evidence="1">
    <location>
        <begin position="120"/>
        <end position="141"/>
    </location>
</feature>
<feature type="transmembrane region" description="Helical" evidence="1">
    <location>
        <begin position="23"/>
        <end position="42"/>
    </location>
</feature>
<proteinExistence type="predicted"/>
<feature type="transmembrane region" description="Helical" evidence="1">
    <location>
        <begin position="91"/>
        <end position="114"/>
    </location>
</feature>
<dbReference type="RefSeq" id="WP_379899221.1">
    <property type="nucleotide sequence ID" value="NZ_JBHRTR010000019.1"/>
</dbReference>
<keyword evidence="1" id="KW-0812">Transmembrane</keyword>
<evidence type="ECO:0000313" key="3">
    <source>
        <dbReference type="Proteomes" id="UP001595528"/>
    </source>
</evidence>
<evidence type="ECO:0008006" key="4">
    <source>
        <dbReference type="Google" id="ProtNLM"/>
    </source>
</evidence>
<comment type="caution">
    <text evidence="2">The sequence shown here is derived from an EMBL/GenBank/DDBJ whole genome shotgun (WGS) entry which is preliminary data.</text>
</comment>
<dbReference type="EMBL" id="JBHRTR010000019">
    <property type="protein sequence ID" value="MFC3227060.1"/>
    <property type="molecule type" value="Genomic_DNA"/>
</dbReference>
<protein>
    <recommendedName>
        <fullName evidence="4">Integral membrane protein</fullName>
    </recommendedName>
</protein>